<dbReference type="EMBL" id="NOWF01000003">
    <property type="protein sequence ID" value="OYD08501.1"/>
    <property type="molecule type" value="Genomic_DNA"/>
</dbReference>
<dbReference type="Proteomes" id="UP000215459">
    <property type="component" value="Unassembled WGS sequence"/>
</dbReference>
<gene>
    <name evidence="2" type="ORF">CHM34_06650</name>
</gene>
<evidence type="ECO:0000313" key="2">
    <source>
        <dbReference type="EMBL" id="OYD08501.1"/>
    </source>
</evidence>
<dbReference type="InterPro" id="IPR024301">
    <property type="entry name" value="Amidase_6"/>
</dbReference>
<evidence type="ECO:0000259" key="1">
    <source>
        <dbReference type="Pfam" id="PF12671"/>
    </source>
</evidence>
<dbReference type="OrthoDB" id="9812429at2"/>
<dbReference type="Pfam" id="PF12671">
    <property type="entry name" value="Amidase_6"/>
    <property type="match status" value="1"/>
</dbReference>
<accession>A0A235B8B8</accession>
<dbReference type="PANTHER" id="PTHR40032:SF1">
    <property type="entry name" value="EXPORTED PROTEIN"/>
    <property type="match status" value="1"/>
</dbReference>
<keyword evidence="3" id="KW-1185">Reference proteome</keyword>
<comment type="caution">
    <text evidence="2">The sequence shown here is derived from an EMBL/GenBank/DDBJ whole genome shotgun (WGS) entry which is preliminary data.</text>
</comment>
<organism evidence="2 3">
    <name type="scientific">Paludifilum halophilum</name>
    <dbReference type="NCBI Taxonomy" id="1642702"/>
    <lineage>
        <taxon>Bacteria</taxon>
        <taxon>Bacillati</taxon>
        <taxon>Bacillota</taxon>
        <taxon>Bacilli</taxon>
        <taxon>Bacillales</taxon>
        <taxon>Thermoactinomycetaceae</taxon>
        <taxon>Paludifilum</taxon>
    </lineage>
</organism>
<protein>
    <recommendedName>
        <fullName evidence="1">Putative amidase domain-containing protein</fullName>
    </recommendedName>
</protein>
<reference evidence="2 3" key="1">
    <citation type="submission" date="2017-07" db="EMBL/GenBank/DDBJ databases">
        <title>The genome sequence of Paludifilum halophilum highlights mechanisms for microbial adaptation to high salt environemnts.</title>
        <authorList>
            <person name="Belbahri L."/>
        </authorList>
    </citation>
    <scope>NUCLEOTIDE SEQUENCE [LARGE SCALE GENOMIC DNA]</scope>
    <source>
        <strain evidence="2 3">DSM 102817</strain>
    </source>
</reference>
<evidence type="ECO:0000313" key="3">
    <source>
        <dbReference type="Proteomes" id="UP000215459"/>
    </source>
</evidence>
<dbReference type="AlphaFoldDB" id="A0A235B8B8"/>
<dbReference type="PANTHER" id="PTHR40032">
    <property type="entry name" value="EXPORTED PROTEIN-RELATED"/>
    <property type="match status" value="1"/>
</dbReference>
<sequence>MVKRSWRQPAMTWFRVQNQVWVEGEADRLFSWVADGDADWVAVERKRWERIRELQRERRLKPLKGETRIRVLDEEKTELGQIAMNVIVHQRFLYTLGKELSEQEEVNGYYLRLAEGEDGWSIAECRPAEGLDTESGKIWSSYQPPSQRGVAGSGYKRGKAVQYAETWWNGANPRYRKFEDDCTNFISQCLHAGGVPMEFSSRRDRGWWYRGSRENWSYSWAVAHALKNYLDSGGTPRAERVDSPEKLHLGDVICYDFEGDGRWQHNTIVTAKDPAGMPLVNAHTVNSRRRYWDYRDSHAWTPQIRYRFFHIPD</sequence>
<proteinExistence type="predicted"/>
<feature type="domain" description="Putative amidase" evidence="1">
    <location>
        <begin position="155"/>
        <end position="306"/>
    </location>
</feature>
<name>A0A235B8B8_9BACL</name>